<keyword evidence="6" id="KW-1185">Reference proteome</keyword>
<name>D6RDD0_MOUSE</name>
<dbReference type="ExpressionAtlas" id="D6RDD0">
    <property type="expression patterns" value="baseline and differential"/>
</dbReference>
<evidence type="ECO:0007829" key="8">
    <source>
        <dbReference type="ProteomicsDB" id="D6RDD0"/>
    </source>
</evidence>
<protein>
    <submittedName>
        <fullName evidence="4">Ribosomal RNA processing 1B</fullName>
    </submittedName>
</protein>
<dbReference type="PANTHER" id="PTHR13026">
    <property type="entry name" value="NNP-1 PROTEIN NOVEL NUCLEAR PROTEIN 1 NOP52"/>
    <property type="match status" value="1"/>
</dbReference>
<dbReference type="MGI" id="MGI:1919712">
    <property type="gene designation" value="Rrp1b"/>
</dbReference>
<dbReference type="PANTHER" id="PTHR13026:SF2">
    <property type="entry name" value="RIBOSOMAL RNA PROCESSING PROTEIN 1 HOMOLOG B"/>
    <property type="match status" value="1"/>
</dbReference>
<accession>D6RDD0</accession>
<sequence>MALAMQSSEFQFAQRLASSEKGVRDRAVRKLRQYLSARTQSDTGSFSQEELLKIWKGLFYCMWVQDEPLLQVTQSPRHGSGPLPRWTPICCHPQTDGSKCFKEPLSQLLSPQEGAAGT</sequence>
<dbReference type="Ensembl" id="ENSMUST00000151808.2">
    <property type="protein sequence ID" value="ENSMUSP00000123044.2"/>
    <property type="gene ID" value="ENSMUSG00000058392.14"/>
</dbReference>
<keyword evidence="3" id="KW-0539">Nucleus</keyword>
<dbReference type="Bgee" id="ENSMUSG00000058392">
    <property type="expression patterns" value="Expressed in embryonic post-anal tail and 271 other cell types or tissues"/>
</dbReference>
<evidence type="ECO:0000313" key="4">
    <source>
        <dbReference type="Ensembl" id="ENSMUSP00000123044.2"/>
    </source>
</evidence>
<reference evidence="4 6" key="1">
    <citation type="journal article" date="2009" name="PLoS Biol.">
        <title>Lineage-specific biology revealed by a finished genome assembly of the mouse.</title>
        <authorList>
            <consortium name="Mouse Genome Sequencing Consortium"/>
            <person name="Church D.M."/>
            <person name="Goodstadt L."/>
            <person name="Hillier L.W."/>
            <person name="Zody M.C."/>
            <person name="Goldstein S."/>
            <person name="She X."/>
            <person name="Bult C.J."/>
            <person name="Agarwala R."/>
            <person name="Cherry J.L."/>
            <person name="DiCuccio M."/>
            <person name="Hlavina W."/>
            <person name="Kapustin Y."/>
            <person name="Meric P."/>
            <person name="Maglott D."/>
            <person name="Birtle Z."/>
            <person name="Marques A.C."/>
            <person name="Graves T."/>
            <person name="Zhou S."/>
            <person name="Teague B."/>
            <person name="Potamousis K."/>
            <person name="Churas C."/>
            <person name="Place M."/>
            <person name="Herschleb J."/>
            <person name="Runnheim R."/>
            <person name="Forrest D."/>
            <person name="Amos-Landgraf J."/>
            <person name="Schwartz D.C."/>
            <person name="Cheng Z."/>
            <person name="Lindblad-Toh K."/>
            <person name="Eichler E.E."/>
            <person name="Ponting C.P."/>
        </authorList>
    </citation>
    <scope>NUCLEOTIDE SEQUENCE [LARGE SCALE GENOMIC DNA]</scope>
    <source>
        <strain evidence="4 6">C57BL/6J</strain>
    </source>
</reference>
<dbReference type="AGR" id="MGI:1919712"/>
<keyword evidence="7 8" id="KW-1267">Proteomics identification</keyword>
<dbReference type="AlphaFoldDB" id="D6RDD0"/>
<organism evidence="4 6">
    <name type="scientific">Mus musculus</name>
    <name type="common">Mouse</name>
    <dbReference type="NCBI Taxonomy" id="10090"/>
    <lineage>
        <taxon>Eukaryota</taxon>
        <taxon>Metazoa</taxon>
        <taxon>Chordata</taxon>
        <taxon>Craniata</taxon>
        <taxon>Vertebrata</taxon>
        <taxon>Euteleostomi</taxon>
        <taxon>Mammalia</taxon>
        <taxon>Eutheria</taxon>
        <taxon>Euarchontoglires</taxon>
        <taxon>Glires</taxon>
        <taxon>Rodentia</taxon>
        <taxon>Myomorpha</taxon>
        <taxon>Muroidea</taxon>
        <taxon>Muridae</taxon>
        <taxon>Murinae</taxon>
        <taxon>Mus</taxon>
        <taxon>Mus</taxon>
    </lineage>
</organism>
<dbReference type="Ensembl" id="ENSMUST00000236329.2">
    <property type="protein sequence ID" value="ENSMUSP00000157510.2"/>
    <property type="gene ID" value="ENSMUSG00000058392.14"/>
</dbReference>
<reference evidence="4" key="3">
    <citation type="submission" date="2025-05" db="UniProtKB">
        <authorList>
            <consortium name="Ensembl"/>
        </authorList>
    </citation>
    <scope>IDENTIFICATION</scope>
    <source>
        <strain evidence="4">C57BL/6J</strain>
    </source>
</reference>
<evidence type="ECO:0000256" key="1">
    <source>
        <dbReference type="ARBA" id="ARBA00004123"/>
    </source>
</evidence>
<dbReference type="InterPro" id="IPR010301">
    <property type="entry name" value="RRP1"/>
</dbReference>
<evidence type="ECO:0000256" key="3">
    <source>
        <dbReference type="ARBA" id="ARBA00023242"/>
    </source>
</evidence>
<dbReference type="Pfam" id="PF05997">
    <property type="entry name" value="Nop52"/>
    <property type="match status" value="1"/>
</dbReference>
<gene>
    <name evidence="4 5" type="primary">Rrp1b</name>
</gene>
<dbReference type="GO" id="GO:0006364">
    <property type="term" value="P:rRNA processing"/>
    <property type="evidence" value="ECO:0007669"/>
    <property type="project" value="InterPro"/>
</dbReference>
<comment type="subcellular location">
    <subcellularLocation>
        <location evidence="1">Nucleus</location>
    </subcellularLocation>
</comment>
<proteinExistence type="evidence at protein level"/>
<dbReference type="GO" id="GO:0030688">
    <property type="term" value="C:preribosome, small subunit precursor"/>
    <property type="evidence" value="ECO:0007669"/>
    <property type="project" value="InterPro"/>
</dbReference>
<evidence type="ECO:0000313" key="5">
    <source>
        <dbReference type="MGI" id="MGI:1919712"/>
    </source>
</evidence>
<dbReference type="HOGENOM" id="CLU_2072361_0_0_1"/>
<comment type="similarity">
    <text evidence="2">Belongs to the RRP1 family.</text>
</comment>
<dbReference type="GeneTree" id="ENSGT00390000011821"/>
<reference evidence="4" key="2">
    <citation type="journal article" date="2011" name="PLoS Biol.">
        <title>Modernizing reference genome assemblies.</title>
        <authorList>
            <person name="Church D.M."/>
            <person name="Schneider V.A."/>
            <person name="Graves T."/>
            <person name="Auger K."/>
            <person name="Cunningham F."/>
            <person name="Bouk N."/>
            <person name="Chen H.C."/>
            <person name="Agarwala R."/>
            <person name="McLaren W.M."/>
            <person name="Ritchie G.R."/>
            <person name="Albracht D."/>
            <person name="Kremitzki M."/>
            <person name="Rock S."/>
            <person name="Kotkiewicz H."/>
            <person name="Kremitzki C."/>
            <person name="Wollam A."/>
            <person name="Trani L."/>
            <person name="Fulton L."/>
            <person name="Fulton R."/>
            <person name="Matthews L."/>
            <person name="Whitehead S."/>
            <person name="Chow W."/>
            <person name="Torrance J."/>
            <person name="Dunn M."/>
            <person name="Harden G."/>
            <person name="Threadgold G."/>
            <person name="Wood J."/>
            <person name="Collins J."/>
            <person name="Heath P."/>
            <person name="Griffiths G."/>
            <person name="Pelan S."/>
            <person name="Grafham D."/>
            <person name="Eichler E.E."/>
            <person name="Weinstock G."/>
            <person name="Mardis E.R."/>
            <person name="Wilson R.K."/>
            <person name="Howe K."/>
            <person name="Flicek P."/>
            <person name="Hubbard T."/>
        </authorList>
    </citation>
    <scope>NUCLEOTIDE SEQUENCE [LARGE SCALE GENOMIC DNA]</scope>
    <source>
        <strain evidence="4">C57BL/6J</strain>
    </source>
</reference>
<dbReference type="VEuPathDB" id="HostDB:ENSMUSG00000058392"/>
<evidence type="ECO:0007829" key="7">
    <source>
        <dbReference type="PeptideAtlas" id="D6RDD0"/>
    </source>
</evidence>
<evidence type="ECO:0000256" key="2">
    <source>
        <dbReference type="ARBA" id="ARBA00006374"/>
    </source>
</evidence>
<dbReference type="GO" id="GO:0005634">
    <property type="term" value="C:nucleus"/>
    <property type="evidence" value="ECO:0007669"/>
    <property type="project" value="UniProtKB-SubCell"/>
</dbReference>
<evidence type="ECO:0000313" key="6">
    <source>
        <dbReference type="Proteomes" id="UP000000589"/>
    </source>
</evidence>
<dbReference type="Antibodypedia" id="9978">
    <property type="antibodies" value="90 antibodies from 18 providers"/>
</dbReference>
<dbReference type="Ensembl" id="ENSMUST00000238133.2">
    <property type="protein sequence ID" value="ENSMUSP00000157472.2"/>
    <property type="gene ID" value="ENSMUSG00000058392.14"/>
</dbReference>
<dbReference type="Proteomes" id="UP000000589">
    <property type="component" value="Chromosome 17"/>
</dbReference>
<dbReference type="ProteomicsDB" id="310522"/>
<dbReference type="SMR" id="D6RDD0"/>